<feature type="chain" id="PRO_5043391831" description="Lipoprotein" evidence="2">
    <location>
        <begin position="20"/>
        <end position="50"/>
    </location>
</feature>
<sequence length="50" mass="5332">MKKISIILFTVFLNLGLFSCTPQPLDENASTAEVCCGDDNDPPPPPPNGN</sequence>
<proteinExistence type="predicted"/>
<accession>A0AAU7BWK7</accession>
<evidence type="ECO:0000313" key="3">
    <source>
        <dbReference type="EMBL" id="XBG62347.1"/>
    </source>
</evidence>
<evidence type="ECO:0000256" key="1">
    <source>
        <dbReference type="SAM" id="MobiDB-lite"/>
    </source>
</evidence>
<dbReference type="AlphaFoldDB" id="A0AAU7BWK7"/>
<reference evidence="3" key="1">
    <citation type="submission" date="2024-05" db="EMBL/GenBank/DDBJ databases">
        <title>Pontimicrobium maritimus sp. nov., isolated form sea water.</title>
        <authorList>
            <person name="Muhammad N."/>
            <person name="Vuong T.Q."/>
            <person name="Han H.L."/>
            <person name="Kim S.-G."/>
        </authorList>
    </citation>
    <scope>NUCLEOTIDE SEQUENCE</scope>
    <source>
        <strain evidence="3">SW4</strain>
    </source>
</reference>
<organism evidence="3">
    <name type="scientific">Pontimicrobium sp. SW4</name>
    <dbReference type="NCBI Taxonomy" id="3153519"/>
    <lineage>
        <taxon>Bacteria</taxon>
        <taxon>Pseudomonadati</taxon>
        <taxon>Bacteroidota</taxon>
        <taxon>Flavobacteriia</taxon>
        <taxon>Flavobacteriales</taxon>
        <taxon>Flavobacteriaceae</taxon>
        <taxon>Pontimicrobium</taxon>
    </lineage>
</organism>
<dbReference type="PROSITE" id="PS51257">
    <property type="entry name" value="PROKAR_LIPOPROTEIN"/>
    <property type="match status" value="1"/>
</dbReference>
<evidence type="ECO:0008006" key="4">
    <source>
        <dbReference type="Google" id="ProtNLM"/>
    </source>
</evidence>
<evidence type="ECO:0000256" key="2">
    <source>
        <dbReference type="SAM" id="SignalP"/>
    </source>
</evidence>
<feature type="region of interest" description="Disordered" evidence="1">
    <location>
        <begin position="30"/>
        <end position="50"/>
    </location>
</feature>
<keyword evidence="2" id="KW-0732">Signal</keyword>
<name>A0AAU7BWK7_9FLAO</name>
<dbReference type="EMBL" id="CP157199">
    <property type="protein sequence ID" value="XBG62347.1"/>
    <property type="molecule type" value="Genomic_DNA"/>
</dbReference>
<feature type="signal peptide" evidence="2">
    <location>
        <begin position="1"/>
        <end position="19"/>
    </location>
</feature>
<gene>
    <name evidence="3" type="ORF">ABGB03_05440</name>
</gene>
<protein>
    <recommendedName>
        <fullName evidence="4">Lipoprotein</fullName>
    </recommendedName>
</protein>
<dbReference type="RefSeq" id="WP_347925504.1">
    <property type="nucleotide sequence ID" value="NZ_CP157199.1"/>
</dbReference>